<accession>A0A327VQF0</accession>
<organism evidence="3 4">
    <name type="scientific">Chitinophaga dinghuensis</name>
    <dbReference type="NCBI Taxonomy" id="1539050"/>
    <lineage>
        <taxon>Bacteria</taxon>
        <taxon>Pseudomonadati</taxon>
        <taxon>Bacteroidota</taxon>
        <taxon>Chitinophagia</taxon>
        <taxon>Chitinophagales</taxon>
        <taxon>Chitinophagaceae</taxon>
        <taxon>Chitinophaga</taxon>
    </lineage>
</organism>
<comment type="similarity">
    <text evidence="1">Belongs to the AHA1 family.</text>
</comment>
<dbReference type="Proteomes" id="UP000249819">
    <property type="component" value="Unassembled WGS sequence"/>
</dbReference>
<evidence type="ECO:0000259" key="2">
    <source>
        <dbReference type="Pfam" id="PF08327"/>
    </source>
</evidence>
<dbReference type="EMBL" id="QLMA01000008">
    <property type="protein sequence ID" value="RAJ76664.1"/>
    <property type="molecule type" value="Genomic_DNA"/>
</dbReference>
<dbReference type="InterPro" id="IPR023393">
    <property type="entry name" value="START-like_dom_sf"/>
</dbReference>
<dbReference type="AlphaFoldDB" id="A0A327VQF0"/>
<feature type="domain" description="Activator of Hsp90 ATPase homologue 1/2-like C-terminal" evidence="2">
    <location>
        <begin position="11"/>
        <end position="127"/>
    </location>
</feature>
<reference evidence="3 4" key="1">
    <citation type="submission" date="2018-06" db="EMBL/GenBank/DDBJ databases">
        <title>Genomic Encyclopedia of Archaeal and Bacterial Type Strains, Phase II (KMG-II): from individual species to whole genera.</title>
        <authorList>
            <person name="Goeker M."/>
        </authorList>
    </citation>
    <scope>NUCLEOTIDE SEQUENCE [LARGE SCALE GENOMIC DNA]</scope>
    <source>
        <strain evidence="3 4">DSM 29821</strain>
    </source>
</reference>
<comment type="caution">
    <text evidence="3">The sequence shown here is derived from an EMBL/GenBank/DDBJ whole genome shotgun (WGS) entry which is preliminary data.</text>
</comment>
<dbReference type="OrthoDB" id="287565at2"/>
<dbReference type="CDD" id="cd07814">
    <property type="entry name" value="SRPBCC_CalC_Aha1-like"/>
    <property type="match status" value="1"/>
</dbReference>
<evidence type="ECO:0000313" key="3">
    <source>
        <dbReference type="EMBL" id="RAJ76664.1"/>
    </source>
</evidence>
<proteinExistence type="inferred from homology"/>
<name>A0A327VQF0_9BACT</name>
<dbReference type="Pfam" id="PF08327">
    <property type="entry name" value="AHSA1"/>
    <property type="match status" value="1"/>
</dbReference>
<keyword evidence="4" id="KW-1185">Reference proteome</keyword>
<protein>
    <submittedName>
        <fullName evidence="3">Activator of Hsp90 ATPase-like protein</fullName>
    </submittedName>
</protein>
<dbReference type="SUPFAM" id="SSF55961">
    <property type="entry name" value="Bet v1-like"/>
    <property type="match status" value="1"/>
</dbReference>
<gene>
    <name evidence="3" type="ORF">CLV59_108184</name>
</gene>
<dbReference type="RefSeq" id="WP_111594382.1">
    <property type="nucleotide sequence ID" value="NZ_QLMA01000008.1"/>
</dbReference>
<dbReference type="InterPro" id="IPR013538">
    <property type="entry name" value="ASHA1/2-like_C"/>
</dbReference>
<dbReference type="Gene3D" id="3.30.530.20">
    <property type="match status" value="1"/>
</dbReference>
<evidence type="ECO:0000313" key="4">
    <source>
        <dbReference type="Proteomes" id="UP000249819"/>
    </source>
</evidence>
<evidence type="ECO:0000256" key="1">
    <source>
        <dbReference type="ARBA" id="ARBA00006817"/>
    </source>
</evidence>
<sequence length="136" mass="15398">MADIKHKLVIKTSPDKVYSAITTQEGIESWWCKQTTAQPTVGFVNIFTFGQFRNEMKVAALSSNQMVKWECIQSIEEWVGTHVSFDLEEKNGNTVLRFTHGDWKAVTDTFAGCSYDWAIFMKSLKSFCESGAGDPR</sequence>